<evidence type="ECO:0000256" key="1">
    <source>
        <dbReference type="PROSITE-ProRule" id="PRU00169"/>
    </source>
</evidence>
<sequence length="118" mass="13211">MASKVIIADTIDLYRFSLIGVIRACSTDIEIFEATDVAEVLEILKNNDISIVFININMLDLNDPTILKYLNKLQVVLVKDSRSTDVLDENNLPFVARTIELENSLESSKAAIIEILNN</sequence>
<gene>
    <name evidence="3" type="ORF">ACFSQ6_14060</name>
</gene>
<dbReference type="RefSeq" id="WP_066751988.1">
    <property type="nucleotide sequence ID" value="NZ_JBHUMB010000014.1"/>
</dbReference>
<dbReference type="PROSITE" id="PS50110">
    <property type="entry name" value="RESPONSE_REGULATORY"/>
    <property type="match status" value="1"/>
</dbReference>
<comment type="caution">
    <text evidence="1">Lacks conserved residue(s) required for the propagation of feature annotation.</text>
</comment>
<dbReference type="EMBL" id="JBHUMB010000014">
    <property type="protein sequence ID" value="MFD2744518.1"/>
    <property type="molecule type" value="Genomic_DNA"/>
</dbReference>
<evidence type="ECO:0000259" key="2">
    <source>
        <dbReference type="PROSITE" id="PS50110"/>
    </source>
</evidence>
<dbReference type="Proteomes" id="UP001597418">
    <property type="component" value="Unassembled WGS sequence"/>
</dbReference>
<dbReference type="Gene3D" id="3.40.50.2300">
    <property type="match status" value="1"/>
</dbReference>
<organism evidence="3 4">
    <name type="scientific">Sphingobacterium populi</name>
    <dbReference type="NCBI Taxonomy" id="1812824"/>
    <lineage>
        <taxon>Bacteria</taxon>
        <taxon>Pseudomonadati</taxon>
        <taxon>Bacteroidota</taxon>
        <taxon>Sphingobacteriia</taxon>
        <taxon>Sphingobacteriales</taxon>
        <taxon>Sphingobacteriaceae</taxon>
        <taxon>Sphingobacterium</taxon>
    </lineage>
</organism>
<reference evidence="4" key="1">
    <citation type="journal article" date="2019" name="Int. J. Syst. Evol. Microbiol.">
        <title>The Global Catalogue of Microorganisms (GCM) 10K type strain sequencing project: providing services to taxonomists for standard genome sequencing and annotation.</title>
        <authorList>
            <consortium name="The Broad Institute Genomics Platform"/>
            <consortium name="The Broad Institute Genome Sequencing Center for Infectious Disease"/>
            <person name="Wu L."/>
            <person name="Ma J."/>
        </authorList>
    </citation>
    <scope>NUCLEOTIDE SEQUENCE [LARGE SCALE GENOMIC DNA]</scope>
    <source>
        <strain evidence="4">KCTC 42247</strain>
    </source>
</reference>
<comment type="caution">
    <text evidence="3">The sequence shown here is derived from an EMBL/GenBank/DDBJ whole genome shotgun (WGS) entry which is preliminary data.</text>
</comment>
<feature type="domain" description="Response regulatory" evidence="2">
    <location>
        <begin position="4"/>
        <end position="118"/>
    </location>
</feature>
<name>A0ABW5UGI5_9SPHI</name>
<keyword evidence="4" id="KW-1185">Reference proteome</keyword>
<proteinExistence type="predicted"/>
<protein>
    <submittedName>
        <fullName evidence="3">Response regulator</fullName>
    </submittedName>
</protein>
<dbReference type="InterPro" id="IPR011006">
    <property type="entry name" value="CheY-like_superfamily"/>
</dbReference>
<evidence type="ECO:0000313" key="3">
    <source>
        <dbReference type="EMBL" id="MFD2744518.1"/>
    </source>
</evidence>
<accession>A0ABW5UGI5</accession>
<dbReference type="SUPFAM" id="SSF52172">
    <property type="entry name" value="CheY-like"/>
    <property type="match status" value="1"/>
</dbReference>
<evidence type="ECO:0000313" key="4">
    <source>
        <dbReference type="Proteomes" id="UP001597418"/>
    </source>
</evidence>
<dbReference type="InterPro" id="IPR001789">
    <property type="entry name" value="Sig_transdc_resp-reg_receiver"/>
</dbReference>